<evidence type="ECO:0000256" key="1">
    <source>
        <dbReference type="SAM" id="Coils"/>
    </source>
</evidence>
<accession>A0ABQ5W1L7</accession>
<evidence type="ECO:0000313" key="3">
    <source>
        <dbReference type="Proteomes" id="UP001156691"/>
    </source>
</evidence>
<organism evidence="2 3">
    <name type="scientific">Devosia nitrariae</name>
    <dbReference type="NCBI Taxonomy" id="2071872"/>
    <lineage>
        <taxon>Bacteria</taxon>
        <taxon>Pseudomonadati</taxon>
        <taxon>Pseudomonadota</taxon>
        <taxon>Alphaproteobacteria</taxon>
        <taxon>Hyphomicrobiales</taxon>
        <taxon>Devosiaceae</taxon>
        <taxon>Devosia</taxon>
    </lineage>
</organism>
<dbReference type="Proteomes" id="UP001156691">
    <property type="component" value="Unassembled WGS sequence"/>
</dbReference>
<protein>
    <recommendedName>
        <fullName evidence="4">Phage P22-like portal protein</fullName>
    </recommendedName>
</protein>
<feature type="coiled-coil region" evidence="1">
    <location>
        <begin position="627"/>
        <end position="666"/>
    </location>
</feature>
<dbReference type="RefSeq" id="WP_284339215.1">
    <property type="nucleotide sequence ID" value="NZ_BSNS01000006.1"/>
</dbReference>
<sequence length="757" mass="84054">MAQLHDLEPVDSLKDPGEPKSAARILAAIRQAEQAFLDYQDVCDRIDRVYARKDDYRSGEWTDPDYDLFWASMEILKPAVYAHAPQPVVTPQFKDRRRLQNLTAEILERGTTVALLRAGIDEVMTGVRDDLIFYNRGQMWVTLEDGRDGRRISIEHLDRKDFLHEPARKWADVGWVARRAWMTREEMRKRFAAHSGEAFKHASTSVRREDQALGGADGSRKAGVWEVWHKRDNRVYWVAPDAPFILDEGEPHLELDGFFPCPRPAFGTLRARSLMPVPDYLRYASHFSKINQLTARLYLLLDRVKMKGLIPAGGDIGTAVEQALHSDDDELLIPVPAAAMMESSGNFVVWLPLKDIADAIQGLIGARGQLFNDFYQLSGISDIMRGASQAQETLGAQQLKSQYGSVRVRGKIDELQRIACDVTKISAEIMAEAFGPELLLEMAQMELPRKAELERRAKAIEDAAEKEMEAIGRQAKAMAEAAKAQDQEIEPAAAEQQLQAAQQQIISKYAVQLRQIAEAVPIEDMMTLLRDNRARGFAFEIATDSTILTDEIAEKASRNEFLTAFTGAAQGLMSFASLGQEGAKMAGEVLRFVLAPYRAGRTLNAVIDEFVDAAPQLAAAQAGSSGLSEAEQSMSAANQKMADAELRKSEAAIAKVQADTAKTQQEMQFKVAEAQTKAQQEGQRLQLEMAETRGNLAEQARRIEKIGADIQLAFARLGIERRAEQRADVKTAAEVVGETHRNLTNPDVIPAKAGIQL</sequence>
<gene>
    <name evidence="2" type="ORF">GCM10010862_10230</name>
</gene>
<proteinExistence type="predicted"/>
<keyword evidence="1" id="KW-0175">Coiled coil</keyword>
<evidence type="ECO:0008006" key="4">
    <source>
        <dbReference type="Google" id="ProtNLM"/>
    </source>
</evidence>
<evidence type="ECO:0000313" key="2">
    <source>
        <dbReference type="EMBL" id="GLQ53764.1"/>
    </source>
</evidence>
<reference evidence="3" key="1">
    <citation type="journal article" date="2019" name="Int. J. Syst. Evol. Microbiol.">
        <title>The Global Catalogue of Microorganisms (GCM) 10K type strain sequencing project: providing services to taxonomists for standard genome sequencing and annotation.</title>
        <authorList>
            <consortium name="The Broad Institute Genomics Platform"/>
            <consortium name="The Broad Institute Genome Sequencing Center for Infectious Disease"/>
            <person name="Wu L."/>
            <person name="Ma J."/>
        </authorList>
    </citation>
    <scope>NUCLEOTIDE SEQUENCE [LARGE SCALE GENOMIC DNA]</scope>
    <source>
        <strain evidence="3">NBRC 112416</strain>
    </source>
</reference>
<keyword evidence="3" id="KW-1185">Reference proteome</keyword>
<comment type="caution">
    <text evidence="2">The sequence shown here is derived from an EMBL/GenBank/DDBJ whole genome shotgun (WGS) entry which is preliminary data.</text>
</comment>
<name>A0ABQ5W1L7_9HYPH</name>
<dbReference type="EMBL" id="BSNS01000006">
    <property type="protein sequence ID" value="GLQ53764.1"/>
    <property type="molecule type" value="Genomic_DNA"/>
</dbReference>